<reference evidence="5 6" key="1">
    <citation type="submission" date="2021-08" db="EMBL/GenBank/DDBJ databases">
        <authorList>
            <person name="Tuo L."/>
        </authorList>
    </citation>
    <scope>NUCLEOTIDE SEQUENCE [LARGE SCALE GENOMIC DNA]</scope>
    <source>
        <strain evidence="5 6">JCM 31229</strain>
    </source>
</reference>
<keyword evidence="1" id="KW-0805">Transcription regulation</keyword>
<dbReference type="Proteomes" id="UP000706039">
    <property type="component" value="Unassembled WGS sequence"/>
</dbReference>
<dbReference type="PANTHER" id="PTHR44688">
    <property type="entry name" value="DNA-BINDING TRANSCRIPTIONAL ACTIVATOR DEVR_DOSR"/>
    <property type="match status" value="1"/>
</dbReference>
<gene>
    <name evidence="5" type="ORF">K7G82_23320</name>
</gene>
<dbReference type="InterPro" id="IPR016032">
    <property type="entry name" value="Sig_transdc_resp-reg_C-effctor"/>
</dbReference>
<protein>
    <submittedName>
        <fullName evidence="5">Helix-turn-helix transcriptional regulator</fullName>
    </submittedName>
</protein>
<dbReference type="EMBL" id="JAINVV010000011">
    <property type="protein sequence ID" value="MBY8825253.1"/>
    <property type="molecule type" value="Genomic_DNA"/>
</dbReference>
<accession>A0ABS7PVE8</accession>
<dbReference type="SMART" id="SM00421">
    <property type="entry name" value="HTH_LUXR"/>
    <property type="match status" value="1"/>
</dbReference>
<evidence type="ECO:0000259" key="4">
    <source>
        <dbReference type="PROSITE" id="PS50043"/>
    </source>
</evidence>
<evidence type="ECO:0000313" key="5">
    <source>
        <dbReference type="EMBL" id="MBY8825253.1"/>
    </source>
</evidence>
<organism evidence="5 6">
    <name type="scientific">Sphingomonas colocasiae</name>
    <dbReference type="NCBI Taxonomy" id="1848973"/>
    <lineage>
        <taxon>Bacteria</taxon>
        <taxon>Pseudomonadati</taxon>
        <taxon>Pseudomonadota</taxon>
        <taxon>Alphaproteobacteria</taxon>
        <taxon>Sphingomonadales</taxon>
        <taxon>Sphingomonadaceae</taxon>
        <taxon>Sphingomonas</taxon>
    </lineage>
</organism>
<evidence type="ECO:0000256" key="3">
    <source>
        <dbReference type="ARBA" id="ARBA00023163"/>
    </source>
</evidence>
<evidence type="ECO:0000256" key="1">
    <source>
        <dbReference type="ARBA" id="ARBA00023015"/>
    </source>
</evidence>
<name>A0ABS7PVE8_9SPHN</name>
<evidence type="ECO:0000313" key="6">
    <source>
        <dbReference type="Proteomes" id="UP000706039"/>
    </source>
</evidence>
<dbReference type="InterPro" id="IPR000792">
    <property type="entry name" value="Tscrpt_reg_LuxR_C"/>
</dbReference>
<keyword evidence="2" id="KW-0238">DNA-binding</keyword>
<dbReference type="CDD" id="cd06170">
    <property type="entry name" value="LuxR_C_like"/>
    <property type="match status" value="1"/>
</dbReference>
<comment type="caution">
    <text evidence="5">The sequence shown here is derived from an EMBL/GenBank/DDBJ whole genome shotgun (WGS) entry which is preliminary data.</text>
</comment>
<feature type="domain" description="HTH luxR-type" evidence="4">
    <location>
        <begin position="252"/>
        <end position="317"/>
    </location>
</feature>
<evidence type="ECO:0000256" key="2">
    <source>
        <dbReference type="ARBA" id="ARBA00023125"/>
    </source>
</evidence>
<proteinExistence type="predicted"/>
<dbReference type="PRINTS" id="PR00038">
    <property type="entry name" value="HTHLUXR"/>
</dbReference>
<dbReference type="Pfam" id="PF00196">
    <property type="entry name" value="GerE"/>
    <property type="match status" value="1"/>
</dbReference>
<dbReference type="PANTHER" id="PTHR44688:SF16">
    <property type="entry name" value="DNA-BINDING TRANSCRIPTIONAL ACTIVATOR DEVR_DOSR"/>
    <property type="match status" value="1"/>
</dbReference>
<dbReference type="RefSeq" id="WP_222992350.1">
    <property type="nucleotide sequence ID" value="NZ_JAINVV010000011.1"/>
</dbReference>
<dbReference type="InterPro" id="IPR036388">
    <property type="entry name" value="WH-like_DNA-bd_sf"/>
</dbReference>
<dbReference type="PROSITE" id="PS50043">
    <property type="entry name" value="HTH_LUXR_2"/>
    <property type="match status" value="1"/>
</dbReference>
<dbReference type="Gene3D" id="1.10.10.10">
    <property type="entry name" value="Winged helix-like DNA-binding domain superfamily/Winged helix DNA-binding domain"/>
    <property type="match status" value="1"/>
</dbReference>
<keyword evidence="6" id="KW-1185">Reference proteome</keyword>
<dbReference type="SUPFAM" id="SSF46894">
    <property type="entry name" value="C-terminal effector domain of the bipartite response regulators"/>
    <property type="match status" value="1"/>
</dbReference>
<keyword evidence="3" id="KW-0804">Transcription</keyword>
<sequence>MTHTAIEAPSPSSLHRLVRPQCRRDAGLASAATPRSVHRADHVMDMPFADAGTRMEQDRNETGLAAAAEAGARLIDAIATPDGFGALCAELGAICAFQNFIVYVFRADASPALIHSNRGMPRMQDSMAGYIHGLYALDPFHRLTLEGASGLFRMRDIMPEAFPQSEYHRRFYKFTDVSDELRYIVQPDAARTVHIFIEREGGALFSAAEMARLHAVAPFVLRFVAAHIAWADQGEPERLAPAPAFDLREKVRAMQPGALTPREVDTVELMLKGHSTKSMARVLGIDAGTVANHKRHIYAKLDVHSQAQLFDLFLRSLAA</sequence>